<protein>
    <submittedName>
        <fullName evidence="1">DUF3303 domain-containing protein</fullName>
    </submittedName>
</protein>
<evidence type="ECO:0000313" key="1">
    <source>
        <dbReference type="EMBL" id="MTE16671.1"/>
    </source>
</evidence>
<dbReference type="AlphaFoldDB" id="A0A6I3L569"/>
<dbReference type="InterPro" id="IPR021734">
    <property type="entry name" value="DUF3303"/>
</dbReference>
<organism evidence="1 2">
    <name type="scientific">Nocardia aurantiaca</name>
    <dbReference type="NCBI Taxonomy" id="2675850"/>
    <lineage>
        <taxon>Bacteria</taxon>
        <taxon>Bacillati</taxon>
        <taxon>Actinomycetota</taxon>
        <taxon>Actinomycetes</taxon>
        <taxon>Mycobacteriales</taxon>
        <taxon>Nocardiaceae</taxon>
        <taxon>Nocardia</taxon>
    </lineage>
</organism>
<accession>A0A6I3L569</accession>
<reference evidence="1 2" key="1">
    <citation type="submission" date="2019-11" db="EMBL/GenBank/DDBJ databases">
        <title>Nocardia sp. nov. CT2-14 isolated from soil.</title>
        <authorList>
            <person name="Kanchanasin P."/>
            <person name="Tanasupawat S."/>
            <person name="Yuki M."/>
            <person name="Kudo T."/>
        </authorList>
    </citation>
    <scope>NUCLEOTIDE SEQUENCE [LARGE SCALE GENOMIC DNA]</scope>
    <source>
        <strain evidence="1 2">CT2-14</strain>
    </source>
</reference>
<comment type="caution">
    <text evidence="1">The sequence shown here is derived from an EMBL/GenBank/DDBJ whole genome shotgun (WGS) entry which is preliminary data.</text>
</comment>
<evidence type="ECO:0000313" key="2">
    <source>
        <dbReference type="Proteomes" id="UP000432464"/>
    </source>
</evidence>
<dbReference type="Pfam" id="PF11746">
    <property type="entry name" value="DUF3303"/>
    <property type="match status" value="1"/>
</dbReference>
<dbReference type="RefSeq" id="WP_154791103.1">
    <property type="nucleotide sequence ID" value="NZ_WMBB01000016.1"/>
</dbReference>
<name>A0A6I3L569_9NOCA</name>
<keyword evidence="2" id="KW-1185">Reference proteome</keyword>
<dbReference type="Proteomes" id="UP000432464">
    <property type="component" value="Unassembled WGS sequence"/>
</dbReference>
<sequence>MKYVASWQYQWNSSASENEASIQRALQAYSKWTPVAGLTYHQFLGRLDNRGGFVVVETDDPLNLLDAPSKFGFFSDYDIYPVVDIVEAIRANQEGVEFRKGLG</sequence>
<dbReference type="EMBL" id="WMBB01000016">
    <property type="protein sequence ID" value="MTE16671.1"/>
    <property type="molecule type" value="Genomic_DNA"/>
</dbReference>
<proteinExistence type="predicted"/>
<gene>
    <name evidence="1" type="ORF">GLP40_28405</name>
</gene>